<name>A1ZXB3_MICM2</name>
<dbReference type="Proteomes" id="UP000004095">
    <property type="component" value="Unassembled WGS sequence"/>
</dbReference>
<proteinExistence type="predicted"/>
<dbReference type="EMBL" id="AAWS01000057">
    <property type="protein sequence ID" value="EAY24987.1"/>
    <property type="molecule type" value="Genomic_DNA"/>
</dbReference>
<sequence length="144" mass="17230">MSTVQLSDESNKYFSSFYDEELKLYELVWHKASEYMEEHEYKALMQADRDKVLKNYEQLNFILINLTERLDTMSPELQEWSSKNVSVYIFEKYNILKVAVVNSRDFSTQFSLEQALEEDKESENITKYFDKAEDAKAWLFNVDK</sequence>
<evidence type="ECO:0008006" key="3">
    <source>
        <dbReference type="Google" id="ProtNLM"/>
    </source>
</evidence>
<dbReference type="AlphaFoldDB" id="A1ZXB3"/>
<protein>
    <recommendedName>
        <fullName evidence="3">STAS/SEC14 domain-containing protein</fullName>
    </recommendedName>
</protein>
<keyword evidence="2" id="KW-1185">Reference proteome</keyword>
<evidence type="ECO:0000313" key="1">
    <source>
        <dbReference type="EMBL" id="EAY24987.1"/>
    </source>
</evidence>
<accession>A1ZXB3</accession>
<comment type="caution">
    <text evidence="1">The sequence shown here is derived from an EMBL/GenBank/DDBJ whole genome shotgun (WGS) entry which is preliminary data.</text>
</comment>
<dbReference type="OrthoDB" id="878538at2"/>
<reference evidence="1 2" key="1">
    <citation type="submission" date="2007-01" db="EMBL/GenBank/DDBJ databases">
        <authorList>
            <person name="Haygood M."/>
            <person name="Podell S."/>
            <person name="Anderson C."/>
            <person name="Hopkinson B."/>
            <person name="Roe K."/>
            <person name="Barbeau K."/>
            <person name="Gaasterland T."/>
            <person name="Ferriera S."/>
            <person name="Johnson J."/>
            <person name="Kravitz S."/>
            <person name="Beeson K."/>
            <person name="Sutton G."/>
            <person name="Rogers Y.-H."/>
            <person name="Friedman R."/>
            <person name="Frazier M."/>
            <person name="Venter J.C."/>
        </authorList>
    </citation>
    <scope>NUCLEOTIDE SEQUENCE [LARGE SCALE GENOMIC DNA]</scope>
    <source>
        <strain evidence="1 2">ATCC 23134</strain>
    </source>
</reference>
<organism evidence="1 2">
    <name type="scientific">Microscilla marina ATCC 23134</name>
    <dbReference type="NCBI Taxonomy" id="313606"/>
    <lineage>
        <taxon>Bacteria</taxon>
        <taxon>Pseudomonadati</taxon>
        <taxon>Bacteroidota</taxon>
        <taxon>Cytophagia</taxon>
        <taxon>Cytophagales</taxon>
        <taxon>Microscillaceae</taxon>
        <taxon>Microscilla</taxon>
    </lineage>
</organism>
<gene>
    <name evidence="1" type="ORF">M23134_03701</name>
</gene>
<evidence type="ECO:0000313" key="2">
    <source>
        <dbReference type="Proteomes" id="UP000004095"/>
    </source>
</evidence>
<dbReference type="RefSeq" id="WP_002703744.1">
    <property type="nucleotide sequence ID" value="NZ_AAWS01000057.1"/>
</dbReference>